<keyword evidence="3" id="KW-1185">Reference proteome</keyword>
<organism evidence="2 3">
    <name type="scientific">Pseudomonas auratipiscis</name>
    <dbReference type="NCBI Taxonomy" id="3115853"/>
    <lineage>
        <taxon>Bacteria</taxon>
        <taxon>Pseudomonadati</taxon>
        <taxon>Pseudomonadota</taxon>
        <taxon>Gammaproteobacteria</taxon>
        <taxon>Pseudomonadales</taxon>
        <taxon>Pseudomonadaceae</taxon>
        <taxon>Pseudomonas</taxon>
    </lineage>
</organism>
<protein>
    <submittedName>
        <fullName evidence="2">Amidase</fullName>
        <ecNumber evidence="2">3.5.1.4</ecNumber>
    </submittedName>
</protein>
<dbReference type="RefSeq" id="WP_330079085.1">
    <property type="nucleotide sequence ID" value="NZ_JAZDCU010000003.1"/>
</dbReference>
<reference evidence="2 3" key="1">
    <citation type="submission" date="2024-01" db="EMBL/GenBank/DDBJ databases">
        <title>Unpublished Manusciprt.</title>
        <authorList>
            <person name="Duman M."/>
            <person name="Valdes E.G."/>
            <person name="Ajmi N."/>
            <person name="Altun S."/>
            <person name="Saticioglu I.B."/>
        </authorList>
    </citation>
    <scope>NUCLEOTIDE SEQUENCE [LARGE SCALE GENOMIC DNA]</scope>
    <source>
        <strain evidence="2 3">120P</strain>
    </source>
</reference>
<feature type="domain" description="Amidase" evidence="1">
    <location>
        <begin position="36"/>
        <end position="450"/>
    </location>
</feature>
<dbReference type="PANTHER" id="PTHR11895:SF173">
    <property type="entry name" value="GLUTAMYL-TRNA AMIDOTRANSFERASE SUBUNIT A"/>
    <property type="match status" value="1"/>
</dbReference>
<dbReference type="InterPro" id="IPR023631">
    <property type="entry name" value="Amidase_dom"/>
</dbReference>
<dbReference type="InterPro" id="IPR000120">
    <property type="entry name" value="Amidase"/>
</dbReference>
<sequence length="472" mass="51656">MNTLHENAVSDLHDVPAVRLLALFANKALSPLEYHEHLIAHIQRWEPSLHALYTFDAQQVHEQAAASTRRWSQGRPLGMLDGLPVTIKELINTKGDCNNLGCAAIEPVPERVDAPPAARMREAGAIILGKTTVPDFGMLSSGLSSLHGLTRNPWDLSCNPGGSSAGAAAAAAAGYGPLHIGTDIGGSIRLPAAWCGLVGFKPTLGRVPIDPYYTGRCAGPMTRTLDDCALMMRYLSRPDARDATSLPFQACDWSLATQSVQGLKVGLMLDPGVGLEPCDQVLGAVREAARFFERHGAQVREVAPVMNRALLQGVDNFWRARQWSQLQSLVPQRMERMLPYIREWAESAQTLNAQQAVEGFNQTFEIRRRAAALFAEFDLLLSPTNQVSAFPAYWASPTNDPAQPFEHIAFTLPWNMGEQPALSINCGFTALGMPIGLQLVGPRFADHWLLQIAKTYENWRGPIINWPAPPMS</sequence>
<dbReference type="EMBL" id="JAZDQP010000003">
    <property type="protein sequence ID" value="MEE1866009.1"/>
    <property type="molecule type" value="Genomic_DNA"/>
</dbReference>
<keyword evidence="2" id="KW-0378">Hydrolase</keyword>
<dbReference type="SUPFAM" id="SSF75304">
    <property type="entry name" value="Amidase signature (AS) enzymes"/>
    <property type="match status" value="1"/>
</dbReference>
<evidence type="ECO:0000313" key="3">
    <source>
        <dbReference type="Proteomes" id="UP001307839"/>
    </source>
</evidence>
<evidence type="ECO:0000313" key="2">
    <source>
        <dbReference type="EMBL" id="MEE1866009.1"/>
    </source>
</evidence>
<dbReference type="AlphaFoldDB" id="A0AB35WRG7"/>
<dbReference type="GO" id="GO:0004040">
    <property type="term" value="F:amidase activity"/>
    <property type="evidence" value="ECO:0007669"/>
    <property type="project" value="UniProtKB-EC"/>
</dbReference>
<dbReference type="Pfam" id="PF01425">
    <property type="entry name" value="Amidase"/>
    <property type="match status" value="1"/>
</dbReference>
<dbReference type="EC" id="3.5.1.4" evidence="2"/>
<proteinExistence type="predicted"/>
<evidence type="ECO:0000259" key="1">
    <source>
        <dbReference type="Pfam" id="PF01425"/>
    </source>
</evidence>
<accession>A0AB35WRG7</accession>
<dbReference type="Gene3D" id="3.90.1300.10">
    <property type="entry name" value="Amidase signature (AS) domain"/>
    <property type="match status" value="1"/>
</dbReference>
<dbReference type="PANTHER" id="PTHR11895">
    <property type="entry name" value="TRANSAMIDASE"/>
    <property type="match status" value="1"/>
</dbReference>
<gene>
    <name evidence="2" type="ORF">V0R53_06330</name>
</gene>
<dbReference type="InterPro" id="IPR036928">
    <property type="entry name" value="AS_sf"/>
</dbReference>
<dbReference type="NCBIfam" id="NF005450">
    <property type="entry name" value="PRK07042.1"/>
    <property type="match status" value="1"/>
</dbReference>
<name>A0AB35WRG7_9PSED</name>
<comment type="caution">
    <text evidence="2">The sequence shown here is derived from an EMBL/GenBank/DDBJ whole genome shotgun (WGS) entry which is preliminary data.</text>
</comment>
<dbReference type="Proteomes" id="UP001307839">
    <property type="component" value="Unassembled WGS sequence"/>
</dbReference>